<keyword evidence="1" id="KW-0238">DNA-binding</keyword>
<evidence type="ECO:0000313" key="6">
    <source>
        <dbReference type="Proteomes" id="UP001582793"/>
    </source>
</evidence>
<evidence type="ECO:0000256" key="2">
    <source>
        <dbReference type="SAM" id="MobiDB-lite"/>
    </source>
</evidence>
<feature type="region of interest" description="Disordered" evidence="2">
    <location>
        <begin position="242"/>
        <end position="278"/>
    </location>
</feature>
<name>A0ABV5CX73_9ACTN</name>
<dbReference type="InterPro" id="IPR001647">
    <property type="entry name" value="HTH_TetR"/>
</dbReference>
<sequence>MAVVLLWMPRWVPLTATKRLFNAVSMRSKVSGVNLGELSTRARLRDAAILRFAREGFGASLRSIAGDAGFSAGLVVHLFGSKEGLRAECDEYVFTVVRDTKRGVVADSAGPASFLVQMAKIEEYAPLVGYVVRSLQTGGDRARAFVEHMVADAGGYVAEGVAAGTIVPSRDEQARARYLLGASLGPLLLELSLNPPEDPADLGGFLTSYFDRVALPALELFTEGFLTDRRMLDTYLLYIGDPPGDTEGRPARTPAPSTDRESDHADLHHTRDRDPRPT</sequence>
<feature type="domain" description="TetR transcriptional regulator Rv1219c-like C-terminal" evidence="4">
    <location>
        <begin position="122"/>
        <end position="227"/>
    </location>
</feature>
<feature type="compositionally biased region" description="Basic and acidic residues" evidence="2">
    <location>
        <begin position="258"/>
        <end position="278"/>
    </location>
</feature>
<dbReference type="Proteomes" id="UP001582793">
    <property type="component" value="Unassembled WGS sequence"/>
</dbReference>
<gene>
    <name evidence="5" type="ORF">AAFH96_26395</name>
</gene>
<dbReference type="Gene3D" id="1.10.357.10">
    <property type="entry name" value="Tetracycline Repressor, domain 2"/>
    <property type="match status" value="1"/>
</dbReference>
<evidence type="ECO:0000313" key="5">
    <source>
        <dbReference type="EMBL" id="MFB6396605.1"/>
    </source>
</evidence>
<proteinExistence type="predicted"/>
<organism evidence="5 6">
    <name type="scientific">Polymorphospora lycopeni</name>
    <dbReference type="NCBI Taxonomy" id="3140240"/>
    <lineage>
        <taxon>Bacteria</taxon>
        <taxon>Bacillati</taxon>
        <taxon>Actinomycetota</taxon>
        <taxon>Actinomycetes</taxon>
        <taxon>Micromonosporales</taxon>
        <taxon>Micromonosporaceae</taxon>
        <taxon>Polymorphospora</taxon>
    </lineage>
</organism>
<dbReference type="Pfam" id="PF17933">
    <property type="entry name" value="TetR_C_25"/>
    <property type="match status" value="1"/>
</dbReference>
<dbReference type="InterPro" id="IPR041484">
    <property type="entry name" value="TetR_C_25"/>
</dbReference>
<dbReference type="Pfam" id="PF00440">
    <property type="entry name" value="TetR_N"/>
    <property type="match status" value="1"/>
</dbReference>
<accession>A0ABV5CX73</accession>
<dbReference type="EMBL" id="JBCGDC010000099">
    <property type="protein sequence ID" value="MFB6396605.1"/>
    <property type="molecule type" value="Genomic_DNA"/>
</dbReference>
<protein>
    <submittedName>
        <fullName evidence="5">TetR family transcriptional regulator</fullName>
    </submittedName>
</protein>
<reference evidence="5 6" key="1">
    <citation type="submission" date="2024-04" db="EMBL/GenBank/DDBJ databases">
        <title>Polymorphospora sp. isolated from Baiyangdian Lake in Xiong'an New Area.</title>
        <authorList>
            <person name="Zhang X."/>
            <person name="Liu J."/>
        </authorList>
    </citation>
    <scope>NUCLEOTIDE SEQUENCE [LARGE SCALE GENOMIC DNA]</scope>
    <source>
        <strain evidence="5 6">2-325</strain>
    </source>
</reference>
<dbReference type="SUPFAM" id="SSF46689">
    <property type="entry name" value="Homeodomain-like"/>
    <property type="match status" value="1"/>
</dbReference>
<comment type="caution">
    <text evidence="5">The sequence shown here is derived from an EMBL/GenBank/DDBJ whole genome shotgun (WGS) entry which is preliminary data.</text>
</comment>
<evidence type="ECO:0000259" key="3">
    <source>
        <dbReference type="Pfam" id="PF00440"/>
    </source>
</evidence>
<feature type="domain" description="HTH tetR-type" evidence="3">
    <location>
        <begin position="46"/>
        <end position="88"/>
    </location>
</feature>
<dbReference type="RefSeq" id="WP_375735993.1">
    <property type="nucleotide sequence ID" value="NZ_JBCGDC010000099.1"/>
</dbReference>
<keyword evidence="6" id="KW-1185">Reference proteome</keyword>
<evidence type="ECO:0000256" key="1">
    <source>
        <dbReference type="ARBA" id="ARBA00023125"/>
    </source>
</evidence>
<dbReference type="InterPro" id="IPR009057">
    <property type="entry name" value="Homeodomain-like_sf"/>
</dbReference>
<evidence type="ECO:0000259" key="4">
    <source>
        <dbReference type="Pfam" id="PF17933"/>
    </source>
</evidence>